<dbReference type="Pfam" id="PF04468">
    <property type="entry name" value="PSP1"/>
    <property type="match status" value="1"/>
</dbReference>
<gene>
    <name evidence="2" type="ORF">A3A02_03835</name>
</gene>
<reference evidence="2 3" key="1">
    <citation type="journal article" date="2016" name="Nat. Commun.">
        <title>Thousands of microbial genomes shed light on interconnected biogeochemical processes in an aquifer system.</title>
        <authorList>
            <person name="Anantharaman K."/>
            <person name="Brown C.T."/>
            <person name="Hug L.A."/>
            <person name="Sharon I."/>
            <person name="Castelle C.J."/>
            <person name="Probst A.J."/>
            <person name="Thomas B.C."/>
            <person name="Singh A."/>
            <person name="Wilkins M.J."/>
            <person name="Karaoz U."/>
            <person name="Brodie E.L."/>
            <person name="Williams K.H."/>
            <person name="Hubbard S.S."/>
            <person name="Banfield J.F."/>
        </authorList>
    </citation>
    <scope>NUCLEOTIDE SEQUENCE [LARGE SCALE GENOMIC DNA]</scope>
</reference>
<dbReference type="NCBIfam" id="NF041131">
    <property type="entry name" value="RicT_YaaT_fam"/>
    <property type="match status" value="1"/>
</dbReference>
<dbReference type="PROSITE" id="PS51411">
    <property type="entry name" value="PSP1_C"/>
    <property type="match status" value="1"/>
</dbReference>
<sequence>MRLAMVQFISWDKFYAFDPRDLMVKEGDFVVVTTAQGMDIGKVIEFNDLPKEELADLGEIKPINRLVAREDSEILAANNSYYKKEQAIDYCHKMIKKYGLEMKLVDCYFSFDNNRLTFAFIADGRVDFRSLVKDLIRHFQKSVRLYQLGVRDEAKIDGDIGSCGQNLCCRGHLQKLGNVTSDYAENQQVAHRGSERLSGICGRLKCCLAYENNLYEELAGKLPAIGTRVKTKHGRGKIVGWHVLRGSVEVEIDSEKDGERKIVVEVPIQ</sequence>
<evidence type="ECO:0000313" key="2">
    <source>
        <dbReference type="EMBL" id="OGY52626.1"/>
    </source>
</evidence>
<evidence type="ECO:0000313" key="3">
    <source>
        <dbReference type="Proteomes" id="UP000177376"/>
    </source>
</evidence>
<feature type="domain" description="PSP1 C-terminal" evidence="1">
    <location>
        <begin position="61"/>
        <end position="148"/>
    </location>
</feature>
<organism evidence="2 3">
    <name type="scientific">Candidatus Buchananbacteria bacterium RIFCSPLOWO2_01_FULL_39_33</name>
    <dbReference type="NCBI Taxonomy" id="1797543"/>
    <lineage>
        <taxon>Bacteria</taxon>
        <taxon>Candidatus Buchananiibacteriota</taxon>
    </lineage>
</organism>
<evidence type="ECO:0000259" key="1">
    <source>
        <dbReference type="PROSITE" id="PS51411"/>
    </source>
</evidence>
<dbReference type="PANTHER" id="PTHR43830">
    <property type="entry name" value="PROTEIN PSP1"/>
    <property type="match status" value="1"/>
</dbReference>
<name>A0A1G1YLB4_9BACT</name>
<proteinExistence type="predicted"/>
<dbReference type="PANTHER" id="PTHR43830:SF3">
    <property type="entry name" value="PROTEIN PSP1"/>
    <property type="match status" value="1"/>
</dbReference>
<dbReference type="AlphaFoldDB" id="A0A1G1YLB4"/>
<comment type="caution">
    <text evidence="2">The sequence shown here is derived from an EMBL/GenBank/DDBJ whole genome shotgun (WGS) entry which is preliminary data.</text>
</comment>
<protein>
    <recommendedName>
        <fullName evidence="1">PSP1 C-terminal domain-containing protein</fullName>
    </recommendedName>
</protein>
<accession>A0A1G1YLB4</accession>
<dbReference type="Proteomes" id="UP000177376">
    <property type="component" value="Unassembled WGS sequence"/>
</dbReference>
<dbReference type="GO" id="GO:0005737">
    <property type="term" value="C:cytoplasm"/>
    <property type="evidence" value="ECO:0007669"/>
    <property type="project" value="TreeGrafter"/>
</dbReference>
<dbReference type="InterPro" id="IPR047767">
    <property type="entry name" value="PSP1-like"/>
</dbReference>
<dbReference type="EMBL" id="MHIM01000013">
    <property type="protein sequence ID" value="OGY52626.1"/>
    <property type="molecule type" value="Genomic_DNA"/>
</dbReference>
<dbReference type="InterPro" id="IPR007557">
    <property type="entry name" value="PSP1_C"/>
</dbReference>